<dbReference type="PIRSF" id="PIRSF004749">
    <property type="entry name" value="Pep_def"/>
    <property type="match status" value="1"/>
</dbReference>
<feature type="binding site" evidence="2">
    <location>
        <position position="152"/>
    </location>
    <ligand>
        <name>Fe cation</name>
        <dbReference type="ChEBI" id="CHEBI:24875"/>
    </ligand>
</feature>
<comment type="similarity">
    <text evidence="1 2">Belongs to the polypeptide deformylase family.</text>
</comment>
<proteinExistence type="inferred from homology"/>
<feature type="binding site" evidence="2">
    <location>
        <position position="106"/>
    </location>
    <ligand>
        <name>Fe cation</name>
        <dbReference type="ChEBI" id="CHEBI:24875"/>
    </ligand>
</feature>
<dbReference type="CDD" id="cd00487">
    <property type="entry name" value="Pep_deformylase"/>
    <property type="match status" value="1"/>
</dbReference>
<evidence type="ECO:0000256" key="2">
    <source>
        <dbReference type="HAMAP-Rule" id="MF_00163"/>
    </source>
</evidence>
<keyword evidence="2" id="KW-0479">Metal-binding</keyword>
<reference evidence="3 4" key="1">
    <citation type="submission" date="2015-11" db="EMBL/GenBank/DDBJ databases">
        <title>Genomic analysis of 38 Legionella species identifies large and diverse effector repertoires.</title>
        <authorList>
            <person name="Burstein D."/>
            <person name="Amaro F."/>
            <person name="Zusman T."/>
            <person name="Lifshitz Z."/>
            <person name="Cohen O."/>
            <person name="Gilbert J.A."/>
            <person name="Pupko T."/>
            <person name="Shuman H.A."/>
            <person name="Segal G."/>
        </authorList>
    </citation>
    <scope>NUCLEOTIDE SEQUENCE [LARGE SCALE GENOMIC DNA]</scope>
    <source>
        <strain evidence="3 4">ATCC 49655</strain>
    </source>
</reference>
<comment type="function">
    <text evidence="2">Removes the formyl group from the N-terminal Met of newly synthesized proteins. Requires at least a dipeptide for an efficient rate of reaction. N-terminal L-methionine is a prerequisite for activity but the enzyme has broad specificity at other positions.</text>
</comment>
<dbReference type="PANTHER" id="PTHR10458:SF22">
    <property type="entry name" value="PEPTIDE DEFORMYLASE"/>
    <property type="match status" value="1"/>
</dbReference>
<feature type="active site" evidence="2">
    <location>
        <position position="149"/>
    </location>
</feature>
<dbReference type="GO" id="GO:0006412">
    <property type="term" value="P:translation"/>
    <property type="evidence" value="ECO:0007669"/>
    <property type="project" value="UniProtKB-UniRule"/>
</dbReference>
<dbReference type="EMBL" id="LNYW01000066">
    <property type="protein sequence ID" value="KTD57610.1"/>
    <property type="molecule type" value="Genomic_DNA"/>
</dbReference>
<sequence>MDINLVTIEQSEYQHVLKTKAQQVTFPLAAEDKQLIAAMKTKLKELGGVGLAAPQINHPKQIIAMYIPEEAKLLRDNVETYPLHIMLNPSYEPINPTEKHADYEGCYSVSSKAGKVPRYTTIKLTWYDEQGQQHQSIEHGFYARVVQHEVDHLNGILIVDRLTPDCVQGTPTEMSVLRRAELPENKRILFDQVMVRKLR</sequence>
<dbReference type="Pfam" id="PF01327">
    <property type="entry name" value="Pep_deformylase"/>
    <property type="match status" value="1"/>
</dbReference>
<keyword evidence="2" id="KW-0408">Iron</keyword>
<dbReference type="RefSeq" id="WP_026253842.1">
    <property type="nucleotide sequence ID" value="NZ_KB892382.1"/>
</dbReference>
<dbReference type="InterPro" id="IPR036821">
    <property type="entry name" value="Peptide_deformylase_sf"/>
</dbReference>
<organism evidence="3 4">
    <name type="scientific">Legionella shakespearei DSM 23087</name>
    <dbReference type="NCBI Taxonomy" id="1122169"/>
    <lineage>
        <taxon>Bacteria</taxon>
        <taxon>Pseudomonadati</taxon>
        <taxon>Pseudomonadota</taxon>
        <taxon>Gammaproteobacteria</taxon>
        <taxon>Legionellales</taxon>
        <taxon>Legionellaceae</taxon>
        <taxon>Legionella</taxon>
    </lineage>
</organism>
<keyword evidence="4" id="KW-1185">Reference proteome</keyword>
<evidence type="ECO:0000256" key="1">
    <source>
        <dbReference type="ARBA" id="ARBA00010759"/>
    </source>
</evidence>
<protein>
    <recommendedName>
        <fullName evidence="2">Peptide deformylase</fullName>
        <shortName evidence="2">PDF</shortName>
        <ecNumber evidence="2">3.5.1.88</ecNumber>
    </recommendedName>
    <alternativeName>
        <fullName evidence="2">Polypeptide deformylase</fullName>
    </alternativeName>
</protein>
<dbReference type="GO" id="GO:0046872">
    <property type="term" value="F:metal ion binding"/>
    <property type="evidence" value="ECO:0007669"/>
    <property type="project" value="UniProtKB-KW"/>
</dbReference>
<evidence type="ECO:0000313" key="4">
    <source>
        <dbReference type="Proteomes" id="UP000054600"/>
    </source>
</evidence>
<dbReference type="PATRIC" id="fig|1122169.6.peg.2818"/>
<dbReference type="SUPFAM" id="SSF56420">
    <property type="entry name" value="Peptide deformylase"/>
    <property type="match status" value="1"/>
</dbReference>
<dbReference type="GO" id="GO:0042586">
    <property type="term" value="F:peptide deformylase activity"/>
    <property type="evidence" value="ECO:0007669"/>
    <property type="project" value="UniProtKB-UniRule"/>
</dbReference>
<feature type="binding site" evidence="2">
    <location>
        <position position="148"/>
    </location>
    <ligand>
        <name>Fe cation</name>
        <dbReference type="ChEBI" id="CHEBI:24875"/>
    </ligand>
</feature>
<dbReference type="PRINTS" id="PR01576">
    <property type="entry name" value="PDEFORMYLASE"/>
</dbReference>
<dbReference type="Proteomes" id="UP000054600">
    <property type="component" value="Unassembled WGS sequence"/>
</dbReference>
<comment type="catalytic activity">
    <reaction evidence="2">
        <text>N-terminal N-formyl-L-methionyl-[peptide] + H2O = N-terminal L-methionyl-[peptide] + formate</text>
        <dbReference type="Rhea" id="RHEA:24420"/>
        <dbReference type="Rhea" id="RHEA-COMP:10639"/>
        <dbReference type="Rhea" id="RHEA-COMP:10640"/>
        <dbReference type="ChEBI" id="CHEBI:15377"/>
        <dbReference type="ChEBI" id="CHEBI:15740"/>
        <dbReference type="ChEBI" id="CHEBI:49298"/>
        <dbReference type="ChEBI" id="CHEBI:64731"/>
        <dbReference type="EC" id="3.5.1.88"/>
    </reaction>
</comment>
<dbReference type="AlphaFoldDB" id="A0A0W0YL36"/>
<comment type="caution">
    <text evidence="3">The sequence shown here is derived from an EMBL/GenBank/DDBJ whole genome shotgun (WGS) entry which is preliminary data.</text>
</comment>
<gene>
    <name evidence="2" type="primary">def</name>
    <name evidence="3" type="ORF">Lsha_2451</name>
</gene>
<accession>A0A0W0YL36</accession>
<dbReference type="NCBIfam" id="NF001159">
    <property type="entry name" value="PRK00150.1-3"/>
    <property type="match status" value="1"/>
</dbReference>
<name>A0A0W0YL36_9GAMM</name>
<evidence type="ECO:0000313" key="3">
    <source>
        <dbReference type="EMBL" id="KTD57610.1"/>
    </source>
</evidence>
<keyword evidence="2" id="KW-0648">Protein biosynthesis</keyword>
<dbReference type="STRING" id="1122169.Lsha_2451"/>
<dbReference type="OrthoDB" id="9804313at2"/>
<dbReference type="eggNOG" id="COG0242">
    <property type="taxonomic scope" value="Bacteria"/>
</dbReference>
<dbReference type="PANTHER" id="PTHR10458">
    <property type="entry name" value="PEPTIDE DEFORMYLASE"/>
    <property type="match status" value="1"/>
</dbReference>
<dbReference type="InterPro" id="IPR023635">
    <property type="entry name" value="Peptide_deformylase"/>
</dbReference>
<dbReference type="EC" id="3.5.1.88" evidence="2"/>
<keyword evidence="2" id="KW-0378">Hydrolase</keyword>
<dbReference type="Gene3D" id="3.90.45.10">
    <property type="entry name" value="Peptide deformylase"/>
    <property type="match status" value="1"/>
</dbReference>
<comment type="cofactor">
    <cofactor evidence="2">
        <name>Fe(2+)</name>
        <dbReference type="ChEBI" id="CHEBI:29033"/>
    </cofactor>
    <text evidence="2">Binds 1 Fe(2+) ion.</text>
</comment>
<dbReference type="HAMAP" id="MF_00163">
    <property type="entry name" value="Pep_deformylase"/>
    <property type="match status" value="1"/>
</dbReference>